<dbReference type="InterPro" id="IPR022415">
    <property type="entry name" value="ATP-guanido_PTrfase_AS"/>
</dbReference>
<keyword evidence="13" id="KW-1185">Reference proteome</keyword>
<evidence type="ECO:0000256" key="9">
    <source>
        <dbReference type="RuleBase" id="RU000505"/>
    </source>
</evidence>
<evidence type="ECO:0000256" key="1">
    <source>
        <dbReference type="ARBA" id="ARBA00006798"/>
    </source>
</evidence>
<dbReference type="InterPro" id="IPR036802">
    <property type="entry name" value="ATP-guanido_PTrfase_N_sf"/>
</dbReference>
<organism evidence="12 13">
    <name type="scientific">Phyllotreta striolata</name>
    <name type="common">Striped flea beetle</name>
    <name type="synonym">Crioceris striolata</name>
    <dbReference type="NCBI Taxonomy" id="444603"/>
    <lineage>
        <taxon>Eukaryota</taxon>
        <taxon>Metazoa</taxon>
        <taxon>Ecdysozoa</taxon>
        <taxon>Arthropoda</taxon>
        <taxon>Hexapoda</taxon>
        <taxon>Insecta</taxon>
        <taxon>Pterygota</taxon>
        <taxon>Neoptera</taxon>
        <taxon>Endopterygota</taxon>
        <taxon>Coleoptera</taxon>
        <taxon>Polyphaga</taxon>
        <taxon>Cucujiformia</taxon>
        <taxon>Chrysomeloidea</taxon>
        <taxon>Chrysomelidae</taxon>
        <taxon>Galerucinae</taxon>
        <taxon>Alticini</taxon>
        <taxon>Phyllotreta</taxon>
    </lineage>
</organism>
<dbReference type="PANTHER" id="PTHR11547:SF38">
    <property type="entry name" value="ARGININE KINASE 1-RELATED"/>
    <property type="match status" value="1"/>
</dbReference>
<dbReference type="AlphaFoldDB" id="A0A9N9TGR2"/>
<dbReference type="EC" id="2.7.3.3" evidence="2"/>
<sequence>MPCNRKCELECCGKNHAHPAKVRQLECKFKKFQFATSDSLLKKYLTSKLFEELKWKKTNYLMTLLDCVLTGFENPDSSMGVYAGCPECYDLFGDLFDELIREYHGDFKKSAVHPPMDWGEPGQLQDLDPEGKYIISTRVRTARSLKGYPFNPGLSYEEYLEIEEKIVNAVTELTDDLKGQYVGLRDMTPDEIDLMVDSHVLYKESDRFLNAANAYRYWPAGRGYFYNEDKTFIVWVNEEDHMRVISMQEGGNLGEIYDRLAKAIQQLDEKLEFERHERLGFLSMCPTNVGTGIRASVHIKLPNLAEDMGSLEKIAEELHLQIRGSGGEHTASVGGILDVSNKRRLGLTEREVIQEMNDGVLELIRLEGSK</sequence>
<feature type="domain" description="Phosphagen kinase N-terminal" evidence="10">
    <location>
        <begin position="21"/>
        <end position="105"/>
    </location>
</feature>
<feature type="binding site" evidence="8">
    <location>
        <begin position="294"/>
        <end position="298"/>
    </location>
    <ligand>
        <name>ATP</name>
        <dbReference type="ChEBI" id="CHEBI:30616"/>
    </ligand>
</feature>
<keyword evidence="4 8" id="KW-0547">Nucleotide-binding</keyword>
<feature type="domain" description="Phosphagen kinase C-terminal" evidence="11">
    <location>
        <begin position="133"/>
        <end position="370"/>
    </location>
</feature>
<dbReference type="EMBL" id="OU900104">
    <property type="protein sequence ID" value="CAG9855958.1"/>
    <property type="molecule type" value="Genomic_DNA"/>
</dbReference>
<dbReference type="GO" id="GO:0004111">
    <property type="term" value="F:creatine kinase activity"/>
    <property type="evidence" value="ECO:0007669"/>
    <property type="project" value="InterPro"/>
</dbReference>
<keyword evidence="3 8" id="KW-0808">Transferase</keyword>
<evidence type="ECO:0000313" key="12">
    <source>
        <dbReference type="EMBL" id="CAG9855958.1"/>
    </source>
</evidence>
<feature type="binding site" evidence="8">
    <location>
        <position position="243"/>
    </location>
    <ligand>
        <name>ATP</name>
        <dbReference type="ChEBI" id="CHEBI:30616"/>
    </ligand>
</feature>
<evidence type="ECO:0000313" key="13">
    <source>
        <dbReference type="Proteomes" id="UP001153712"/>
    </source>
</evidence>
<dbReference type="InterPro" id="IPR022414">
    <property type="entry name" value="ATP-guanido_PTrfase_cat"/>
</dbReference>
<dbReference type="PANTHER" id="PTHR11547">
    <property type="entry name" value="ARGININE OR CREATINE KINASE"/>
    <property type="match status" value="1"/>
</dbReference>
<dbReference type="SUPFAM" id="SSF48034">
    <property type="entry name" value="Guanido kinase N-terminal domain"/>
    <property type="match status" value="1"/>
</dbReference>
<dbReference type="Pfam" id="PF02807">
    <property type="entry name" value="ATP-gua_PtransN"/>
    <property type="match status" value="1"/>
</dbReference>
<evidence type="ECO:0000256" key="5">
    <source>
        <dbReference type="ARBA" id="ARBA00022777"/>
    </source>
</evidence>
<evidence type="ECO:0000256" key="6">
    <source>
        <dbReference type="ARBA" id="ARBA00022840"/>
    </source>
</evidence>
<accession>A0A9N9TGR2</accession>
<keyword evidence="5 8" id="KW-0418">Kinase</keyword>
<evidence type="ECO:0000256" key="2">
    <source>
        <dbReference type="ARBA" id="ARBA00012230"/>
    </source>
</evidence>
<evidence type="ECO:0000256" key="4">
    <source>
        <dbReference type="ARBA" id="ARBA00022741"/>
    </source>
</evidence>
<dbReference type="Gene3D" id="1.10.135.10">
    <property type="entry name" value="ATP:guanido phosphotransferase, N-terminal domain"/>
    <property type="match status" value="1"/>
</dbReference>
<feature type="binding site" evidence="8">
    <location>
        <position position="199"/>
    </location>
    <ligand>
        <name>ATP</name>
        <dbReference type="ChEBI" id="CHEBI:30616"/>
    </ligand>
</feature>
<dbReference type="GO" id="GO:0005615">
    <property type="term" value="C:extracellular space"/>
    <property type="evidence" value="ECO:0007669"/>
    <property type="project" value="TreeGrafter"/>
</dbReference>
<feature type="binding site" evidence="8">
    <location>
        <begin position="136"/>
        <end position="140"/>
    </location>
    <ligand>
        <name>ATP</name>
        <dbReference type="ChEBI" id="CHEBI:30616"/>
    </ligand>
</feature>
<dbReference type="GO" id="GO:0046314">
    <property type="term" value="P:phosphocreatine biosynthetic process"/>
    <property type="evidence" value="ECO:0007669"/>
    <property type="project" value="InterPro"/>
</dbReference>
<gene>
    <name evidence="12" type="ORF">PHYEVI_LOCUS2392</name>
</gene>
<dbReference type="PROSITE" id="PS51509">
    <property type="entry name" value="PHOSPHAGEN_KINASE_N"/>
    <property type="match status" value="1"/>
</dbReference>
<dbReference type="OrthoDB" id="430219at2759"/>
<keyword evidence="6 8" id="KW-0067">ATP-binding</keyword>
<feature type="binding site" evidence="8">
    <location>
        <begin position="323"/>
        <end position="328"/>
    </location>
    <ligand>
        <name>ATP</name>
        <dbReference type="ChEBI" id="CHEBI:30616"/>
    </ligand>
</feature>
<evidence type="ECO:0000259" key="10">
    <source>
        <dbReference type="PROSITE" id="PS51509"/>
    </source>
</evidence>
<dbReference type="Pfam" id="PF00217">
    <property type="entry name" value="ATP-gua_Ptrans"/>
    <property type="match status" value="1"/>
</dbReference>
<evidence type="ECO:0000259" key="11">
    <source>
        <dbReference type="PROSITE" id="PS51510"/>
    </source>
</evidence>
<dbReference type="GO" id="GO:0005524">
    <property type="term" value="F:ATP binding"/>
    <property type="evidence" value="ECO:0007669"/>
    <property type="project" value="UniProtKB-UniRule"/>
</dbReference>
<evidence type="ECO:0000256" key="7">
    <source>
        <dbReference type="PROSITE-ProRule" id="PRU00842"/>
    </source>
</evidence>
<dbReference type="Proteomes" id="UP001153712">
    <property type="component" value="Chromosome 11"/>
</dbReference>
<dbReference type="GO" id="GO:0004054">
    <property type="term" value="F:arginine kinase activity"/>
    <property type="evidence" value="ECO:0007669"/>
    <property type="project" value="UniProtKB-EC"/>
</dbReference>
<dbReference type="FunFam" id="3.30.590.10:FF:000006">
    <property type="entry name" value="Arginine kinase 1"/>
    <property type="match status" value="1"/>
</dbReference>
<comment type="similarity">
    <text evidence="1 7 9">Belongs to the ATP:guanido phosphotransferase family.</text>
</comment>
<dbReference type="SUPFAM" id="SSF55931">
    <property type="entry name" value="Glutamine synthetase/guanido kinase"/>
    <property type="match status" value="1"/>
</dbReference>
<name>A0A9N9TGR2_PHYSR</name>
<dbReference type="InterPro" id="IPR000749">
    <property type="entry name" value="ATP-guanido_PTrfase"/>
</dbReference>
<dbReference type="FunFam" id="1.10.135.10:FF:000003">
    <property type="entry name" value="Three-domain arginine kinase"/>
    <property type="match status" value="1"/>
</dbReference>
<proteinExistence type="inferred from homology"/>
<evidence type="ECO:0000256" key="3">
    <source>
        <dbReference type="ARBA" id="ARBA00022679"/>
    </source>
</evidence>
<protein>
    <recommendedName>
        <fullName evidence="2">arginine kinase</fullName>
        <ecNumber evidence="2">2.7.3.3</ecNumber>
    </recommendedName>
</protein>
<dbReference type="Gene3D" id="3.30.590.10">
    <property type="entry name" value="Glutamine synthetase/guanido kinase, catalytic domain"/>
    <property type="match status" value="1"/>
</dbReference>
<evidence type="ECO:0000256" key="8">
    <source>
        <dbReference type="PROSITE-ProRule" id="PRU00843"/>
    </source>
</evidence>
<dbReference type="PROSITE" id="PS00112">
    <property type="entry name" value="PHOSPHAGEN_KINASE"/>
    <property type="match status" value="1"/>
</dbReference>
<dbReference type="InterPro" id="IPR014746">
    <property type="entry name" value="Gln_synth/guanido_kin_cat_dom"/>
</dbReference>
<reference evidence="12" key="1">
    <citation type="submission" date="2022-01" db="EMBL/GenBank/DDBJ databases">
        <authorList>
            <person name="King R."/>
        </authorList>
    </citation>
    <scope>NUCLEOTIDE SEQUENCE</scope>
</reference>
<dbReference type="PROSITE" id="PS51510">
    <property type="entry name" value="PHOSPHAGEN_KINASE_C"/>
    <property type="match status" value="1"/>
</dbReference>
<dbReference type="InterPro" id="IPR022413">
    <property type="entry name" value="ATP-guanido_PTrfase_N"/>
</dbReference>